<evidence type="ECO:0000256" key="6">
    <source>
        <dbReference type="SAM" id="MobiDB-lite"/>
    </source>
</evidence>
<feature type="domain" description="RecX third three-helical" evidence="8">
    <location>
        <begin position="223"/>
        <end position="269"/>
    </location>
</feature>
<name>A0ABQ1VTB6_9BACL</name>
<accession>A0ABQ1VTB6</accession>
<dbReference type="EMBL" id="BMIW01000010">
    <property type="protein sequence ID" value="GGF97358.1"/>
    <property type="molecule type" value="Genomic_DNA"/>
</dbReference>
<sequence length="287" mass="33713">MVEQRFENRRTKPYARAREDSENSEIVDISEQGSWEDRYAFKEDHKERRSSSDSLEVESYDLSVFPEDEELIITTVQLLKSPKFRYRISFGPYSMDVHEDIMIKYRMIKGAVFTKLELEEIITADERQRGYGEALKYLSRKPRTSFEIACRLKEKGWGEETIAEVIERLIQERWIDDAAYAQEWAAQRVRSRGKGKAWIRHELRQKGISKPLIEEALGQVSEEAEYDSAMQLAQRKWRTTSGETVDKKRKVGAFLMRRGFSGGLVSKVVRELAQQDGMEYEEEWEEL</sequence>
<reference evidence="11" key="1">
    <citation type="journal article" date="2019" name="Int. J. Syst. Evol. Microbiol.">
        <title>The Global Catalogue of Microorganisms (GCM) 10K type strain sequencing project: providing services to taxonomists for standard genome sequencing and annotation.</title>
        <authorList>
            <consortium name="The Broad Institute Genomics Platform"/>
            <consortium name="The Broad Institute Genome Sequencing Center for Infectious Disease"/>
            <person name="Wu L."/>
            <person name="Ma J."/>
        </authorList>
    </citation>
    <scope>NUCLEOTIDE SEQUENCE [LARGE SCALE GENOMIC DNA]</scope>
    <source>
        <strain evidence="11">CGMCC 1.15420</strain>
    </source>
</reference>
<feature type="compositionally biased region" description="Basic and acidic residues" evidence="6">
    <location>
        <begin position="1"/>
        <end position="21"/>
    </location>
</feature>
<evidence type="ECO:0000256" key="5">
    <source>
        <dbReference type="HAMAP-Rule" id="MF_01114"/>
    </source>
</evidence>
<feature type="domain" description="RecX second three-helical" evidence="7">
    <location>
        <begin position="176"/>
        <end position="217"/>
    </location>
</feature>
<dbReference type="InterPro" id="IPR053924">
    <property type="entry name" value="RecX_HTH_2nd"/>
</dbReference>
<dbReference type="InterPro" id="IPR003783">
    <property type="entry name" value="Regulatory_RecX"/>
</dbReference>
<dbReference type="InterPro" id="IPR036388">
    <property type="entry name" value="WH-like_DNA-bd_sf"/>
</dbReference>
<evidence type="ECO:0000313" key="11">
    <source>
        <dbReference type="Proteomes" id="UP000608420"/>
    </source>
</evidence>
<dbReference type="HAMAP" id="MF_01114">
    <property type="entry name" value="RecX"/>
    <property type="match status" value="1"/>
</dbReference>
<dbReference type="PANTHER" id="PTHR33602">
    <property type="entry name" value="REGULATORY PROTEIN RECX FAMILY PROTEIN"/>
    <property type="match status" value="1"/>
</dbReference>
<evidence type="ECO:0000259" key="7">
    <source>
        <dbReference type="Pfam" id="PF02631"/>
    </source>
</evidence>
<evidence type="ECO:0000256" key="1">
    <source>
        <dbReference type="ARBA" id="ARBA00004496"/>
    </source>
</evidence>
<evidence type="ECO:0000256" key="2">
    <source>
        <dbReference type="ARBA" id="ARBA00009695"/>
    </source>
</evidence>
<dbReference type="InterPro" id="IPR053925">
    <property type="entry name" value="RecX_HTH_3rd"/>
</dbReference>
<evidence type="ECO:0000259" key="8">
    <source>
        <dbReference type="Pfam" id="PF21981"/>
    </source>
</evidence>
<comment type="similarity">
    <text evidence="2 5">Belongs to the RecX family.</text>
</comment>
<comment type="function">
    <text evidence="5">Modulates RecA activity.</text>
</comment>
<dbReference type="Gene3D" id="1.10.10.10">
    <property type="entry name" value="Winged helix-like DNA-binding domain superfamily/Winged helix DNA-binding domain"/>
    <property type="match status" value="3"/>
</dbReference>
<keyword evidence="4 5" id="KW-0963">Cytoplasm</keyword>
<dbReference type="Pfam" id="PF02631">
    <property type="entry name" value="RecX_HTH2"/>
    <property type="match status" value="1"/>
</dbReference>
<keyword evidence="11" id="KW-1185">Reference proteome</keyword>
<dbReference type="Pfam" id="PF21982">
    <property type="entry name" value="RecX_HTH1"/>
    <property type="match status" value="1"/>
</dbReference>
<dbReference type="InterPro" id="IPR053926">
    <property type="entry name" value="RecX_HTH_1st"/>
</dbReference>
<evidence type="ECO:0000259" key="9">
    <source>
        <dbReference type="Pfam" id="PF21982"/>
    </source>
</evidence>
<feature type="region of interest" description="Disordered" evidence="6">
    <location>
        <begin position="1"/>
        <end position="27"/>
    </location>
</feature>
<protein>
    <recommendedName>
        <fullName evidence="3 5">Regulatory protein RecX</fullName>
    </recommendedName>
</protein>
<organism evidence="10 11">
    <name type="scientific">Paenibacillus aceti</name>
    <dbReference type="NCBI Taxonomy" id="1820010"/>
    <lineage>
        <taxon>Bacteria</taxon>
        <taxon>Bacillati</taxon>
        <taxon>Bacillota</taxon>
        <taxon>Bacilli</taxon>
        <taxon>Bacillales</taxon>
        <taxon>Paenibacillaceae</taxon>
        <taxon>Paenibacillus</taxon>
    </lineage>
</organism>
<evidence type="ECO:0000256" key="3">
    <source>
        <dbReference type="ARBA" id="ARBA00018111"/>
    </source>
</evidence>
<proteinExistence type="inferred from homology"/>
<comment type="caution">
    <text evidence="10">The sequence shown here is derived from an EMBL/GenBank/DDBJ whole genome shotgun (WGS) entry which is preliminary data.</text>
</comment>
<dbReference type="Proteomes" id="UP000608420">
    <property type="component" value="Unassembled WGS sequence"/>
</dbReference>
<feature type="domain" description="RecX first three-helical" evidence="9">
    <location>
        <begin position="132"/>
        <end position="169"/>
    </location>
</feature>
<dbReference type="PANTHER" id="PTHR33602:SF1">
    <property type="entry name" value="REGULATORY PROTEIN RECX FAMILY PROTEIN"/>
    <property type="match status" value="1"/>
</dbReference>
<evidence type="ECO:0000256" key="4">
    <source>
        <dbReference type="ARBA" id="ARBA00022490"/>
    </source>
</evidence>
<comment type="subcellular location">
    <subcellularLocation>
        <location evidence="1 5">Cytoplasm</location>
    </subcellularLocation>
</comment>
<evidence type="ECO:0000313" key="10">
    <source>
        <dbReference type="EMBL" id="GGF97358.1"/>
    </source>
</evidence>
<gene>
    <name evidence="5" type="primary">recX</name>
    <name evidence="10" type="ORF">GCM10010913_18760</name>
</gene>
<dbReference type="Pfam" id="PF21981">
    <property type="entry name" value="RecX_HTH3"/>
    <property type="match status" value="1"/>
</dbReference>